<keyword evidence="1" id="KW-0175">Coiled coil</keyword>
<dbReference type="GO" id="GO:0045111">
    <property type="term" value="C:intermediate filament cytoskeleton"/>
    <property type="evidence" value="ECO:0007669"/>
    <property type="project" value="TreeGrafter"/>
</dbReference>
<name>A0AB34K343_PRYPA</name>
<organism evidence="3 4">
    <name type="scientific">Prymnesium parvum</name>
    <name type="common">Toxic golden alga</name>
    <dbReference type="NCBI Taxonomy" id="97485"/>
    <lineage>
        <taxon>Eukaryota</taxon>
        <taxon>Haptista</taxon>
        <taxon>Haptophyta</taxon>
        <taxon>Prymnesiophyceae</taxon>
        <taxon>Prymnesiales</taxon>
        <taxon>Prymnesiaceae</taxon>
        <taxon>Prymnesium</taxon>
    </lineage>
</organism>
<dbReference type="GO" id="GO:0005815">
    <property type="term" value="C:microtubule organizing center"/>
    <property type="evidence" value="ECO:0007669"/>
    <property type="project" value="TreeGrafter"/>
</dbReference>
<feature type="compositionally biased region" description="Low complexity" evidence="2">
    <location>
        <begin position="473"/>
        <end position="491"/>
    </location>
</feature>
<feature type="compositionally biased region" description="Polar residues" evidence="2">
    <location>
        <begin position="494"/>
        <end position="503"/>
    </location>
</feature>
<evidence type="ECO:0000256" key="1">
    <source>
        <dbReference type="SAM" id="Coils"/>
    </source>
</evidence>
<feature type="region of interest" description="Disordered" evidence="2">
    <location>
        <begin position="1"/>
        <end position="40"/>
    </location>
</feature>
<evidence type="ECO:0000313" key="4">
    <source>
        <dbReference type="Proteomes" id="UP001515480"/>
    </source>
</evidence>
<feature type="compositionally biased region" description="Basic and acidic residues" evidence="2">
    <location>
        <begin position="1252"/>
        <end position="1264"/>
    </location>
</feature>
<feature type="compositionally biased region" description="Basic and acidic residues" evidence="2">
    <location>
        <begin position="515"/>
        <end position="534"/>
    </location>
</feature>
<feature type="region of interest" description="Disordered" evidence="2">
    <location>
        <begin position="170"/>
        <end position="233"/>
    </location>
</feature>
<feature type="region of interest" description="Disordered" evidence="2">
    <location>
        <begin position="1162"/>
        <end position="1351"/>
    </location>
</feature>
<reference evidence="3 4" key="1">
    <citation type="journal article" date="2024" name="Science">
        <title>Giant polyketide synthase enzymes in the biosynthesis of giant marine polyether toxins.</title>
        <authorList>
            <person name="Fallon T.R."/>
            <person name="Shende V.V."/>
            <person name="Wierzbicki I.H."/>
            <person name="Pendleton A.L."/>
            <person name="Watervoot N.F."/>
            <person name="Auber R.P."/>
            <person name="Gonzalez D.J."/>
            <person name="Wisecaver J.H."/>
            <person name="Moore B.S."/>
        </authorList>
    </citation>
    <scope>NUCLEOTIDE SEQUENCE [LARGE SCALE GENOMIC DNA]</scope>
    <source>
        <strain evidence="3 4">12B1</strain>
    </source>
</reference>
<dbReference type="EMBL" id="JBGBPQ010000002">
    <property type="protein sequence ID" value="KAL1527603.1"/>
    <property type="molecule type" value="Genomic_DNA"/>
</dbReference>
<dbReference type="InterPro" id="IPR026081">
    <property type="entry name" value="DISC1"/>
</dbReference>
<feature type="compositionally biased region" description="Low complexity" evidence="2">
    <location>
        <begin position="600"/>
        <end position="609"/>
    </location>
</feature>
<evidence type="ECO:0000313" key="3">
    <source>
        <dbReference type="EMBL" id="KAL1527603.1"/>
    </source>
</evidence>
<keyword evidence="4" id="KW-1185">Reference proteome</keyword>
<sequence>MFAGLQLQDAAPDTPPREPSSFSFLQTTTPSEEGVSSSLEAESSSSAFSFLDSAACNATLKPTEPSTRPQPEVAAGSMFAFLNAGGGGALGQAASPDPLSSTPHSFPLGCGTACAAAGVVSKPATTAGLPAPPHADIFSDLSLLAPGGMGSSAVHGGGVVAPPASLPPPANGAGLASKKVVKKTSKARKPGWASKEPEPHEPISRSGSQASLDSLTTPSASGKTGGTGELPAELGRKASFNSLEAVEMAATHSPARRGADVAHAPLHTAALASAASLEKVMGAVPATRRMAAACGEGASPSRHCAPMLSDSDVAAASAAVTPARPAAADGMRRDAQPEMAAAVISSPGILGGLVARAPSDLSATRAAAAAMSSEGATPSRALPLEEPPVLAGSGFGLLSGLTLRTHRPAPAVEQAHDPPPRLHAEVDAPLATPAATARATPATARCEAPAAERGTPGTVTSDSLPAGEGGGATAAAEGGAFTPAEAPTPAAKSPSMNAPSASSRPEAAFRSTSPSERHSPLTEAECRLPLKADRSEDEGADGHESAGAAMPPSSAPPEEAVGQGEGTSAAEAAPERSQGDGEQAPGDSGMAGEEDSARHGAGSTSGEAPPAAPPPAAPPTAEETAKHELTRRKGQLDSLREETRALLTRRSDAAAAVQALEAELRQAEIAQQEASNAEDFEAAEALEEQLDARRAELARGEAEVREVDDALLAAEAALLESCEMEVAARNELLARMEQRRAEEWAELQALRLQSREHASSENERIAVELERLSVDSQRLREDLDTLDRQEHNVHAKIEAEASDEIEARKAWEVRQQEAQAEMEELRRRMAILEERDAECASAICGCDAKIAAVRRGYDKQLSRLQLQRESLGDRLRGVEGGQQDLKVQAEELKKARRMSREGRERRRADLLQLRESYVEAKEQREQRQMEARQLRCISAERLKWRELQLVAQQRVDPLRKDLTELHEAVQQLSAVGLAHQAERKVVRQEIIAAASQQPELLEQKQLAIASRSFKDAGRLTSELKALAAKEEEARHREVELSSFIEENKVQVHILADVRDEAESELSKVQREADETLYNEALALLRTANSRGNDRTASGSNDCELQLIEAHRGAMIEQALSLKLKLGLDEDLEEVLAARPTQAAEEDAEGEGAAPAKVSAPILGEGWDFDDEPDSSDEADSEEESGKAADGEANADGSGDAEISAATVCDDEHLPSSTEMVETEEPHVGSSQENEAGGNQVGCVTVEKDPDELEAKENVEDDQPKRGTSSSESDPSGDVESMERAQIVSPDPLGATPHEDGVKALEPAAKSLETDPKAQPETAAASDDGNITSEQLDEDCRSDTEEKGCGNQDLQQRISLLSSRCEELNAAIDTACIDENFDEADSLQKELQRIEEELSELSHGREGK</sequence>
<feature type="compositionally biased region" description="Basic and acidic residues" evidence="2">
    <location>
        <begin position="634"/>
        <end position="644"/>
    </location>
</feature>
<feature type="compositionally biased region" description="Low complexity" evidence="2">
    <location>
        <begin position="434"/>
        <end position="453"/>
    </location>
</feature>
<feature type="compositionally biased region" description="Basic and acidic residues" evidence="2">
    <location>
        <begin position="1337"/>
        <end position="1347"/>
    </location>
</feature>
<accession>A0AB34K343</accession>
<feature type="compositionally biased region" description="Basic residues" evidence="2">
    <location>
        <begin position="179"/>
        <end position="189"/>
    </location>
</feature>
<feature type="compositionally biased region" description="Polar residues" evidence="2">
    <location>
        <begin position="20"/>
        <end position="30"/>
    </location>
</feature>
<feature type="region of interest" description="Disordered" evidence="2">
    <location>
        <begin position="434"/>
        <end position="644"/>
    </location>
</feature>
<feature type="compositionally biased region" description="Polar residues" evidence="2">
    <location>
        <begin position="205"/>
        <end position="222"/>
    </location>
</feature>
<dbReference type="PANTHER" id="PTHR14332">
    <property type="entry name" value="DISRUPTED IN SCHIZOPHRENIA 1 PROTEIN"/>
    <property type="match status" value="1"/>
</dbReference>
<proteinExistence type="predicted"/>
<feature type="compositionally biased region" description="Acidic residues" evidence="2">
    <location>
        <begin position="1166"/>
        <end position="1182"/>
    </location>
</feature>
<evidence type="ECO:0000256" key="2">
    <source>
        <dbReference type="SAM" id="MobiDB-lite"/>
    </source>
</evidence>
<comment type="caution">
    <text evidence="3">The sequence shown here is derived from an EMBL/GenBank/DDBJ whole genome shotgun (WGS) entry which is preliminary data.</text>
</comment>
<feature type="compositionally biased region" description="Low complexity" evidence="2">
    <location>
        <begin position="545"/>
        <end position="560"/>
    </location>
</feature>
<feature type="compositionally biased region" description="Low complexity" evidence="2">
    <location>
        <begin position="31"/>
        <end position="40"/>
    </location>
</feature>
<dbReference type="PANTHER" id="PTHR14332:SF3">
    <property type="entry name" value="DISRUPTED IN SCHIZOPHRENIA 1 PROTEIN"/>
    <property type="match status" value="1"/>
</dbReference>
<dbReference type="GO" id="GO:0005874">
    <property type="term" value="C:microtubule"/>
    <property type="evidence" value="ECO:0007669"/>
    <property type="project" value="TreeGrafter"/>
</dbReference>
<feature type="coiled-coil region" evidence="1">
    <location>
        <begin position="650"/>
        <end position="835"/>
    </location>
</feature>
<evidence type="ECO:0008006" key="5">
    <source>
        <dbReference type="Google" id="ProtNLM"/>
    </source>
</evidence>
<dbReference type="Proteomes" id="UP001515480">
    <property type="component" value="Unassembled WGS sequence"/>
</dbReference>
<feature type="coiled-coil region" evidence="1">
    <location>
        <begin position="1051"/>
        <end position="1078"/>
    </location>
</feature>
<protein>
    <recommendedName>
        <fullName evidence="5">UVR domain-containing protein</fullName>
    </recommendedName>
</protein>
<gene>
    <name evidence="3" type="ORF">AB1Y20_008989</name>
</gene>